<keyword evidence="3 4" id="KW-0315">Glutamine amidotransferase</keyword>
<gene>
    <name evidence="4 7" type="primary">cobQ</name>
    <name evidence="7" type="ORF">NIDE2659</name>
</gene>
<comment type="similarity">
    <text evidence="4">Belongs to the CobB/CobQ family. CobQ subfamily.</text>
</comment>
<name>D8PGH8_9BACT</name>
<sequence>MPQSPRAKAIAILGTGSDVGKSMITSGLCRLLYRAGFRVAPFKAQNMSLNSFVTPEGGEIGRAQALQAEACGIPAHVDMNPILLKPESDSRSQVIVQGKVFATREARAYFARNRDSELFRAVERSYTRLASQYEVMVIEGAGSAAEVNLRDRDLVNWPVVEMADAKVILVGDIDRGGVFAQIIGTLDLITPEERARVCGIVINKFRGDAALFADGVRFLRERTGIPVLGVLPFLCDLALDQEDSLDVDIRRQVAFQPDRINIAVVLLPHMSNFTDFNALADEPDVALRYAATPEDAGGADAILLPGSKTTLADLAYLRGKGFESLLRGHVHRGGEVVGVCGGYQMLGRQIADPDAVESGGSGEGLGLLQVTTVLMREKITEQVEARALHLGGTTAPPARGYLIHMGRTDRHGHRPCFELERKEPSGSGHRDVAERDDAWLDGAVSDDGLVWGTYIHGLFDEPLCRRAWLNRLRIRKGLPAADMEWSQRVNRQRSGAMDRWADHVEQYLDLTPIRALLRQGGTV</sequence>
<organism evidence="7 8">
    <name type="scientific">Nitrospira defluvii</name>
    <dbReference type="NCBI Taxonomy" id="330214"/>
    <lineage>
        <taxon>Bacteria</taxon>
        <taxon>Pseudomonadati</taxon>
        <taxon>Nitrospirota</taxon>
        <taxon>Nitrospiria</taxon>
        <taxon>Nitrospirales</taxon>
        <taxon>Nitrospiraceae</taxon>
        <taxon>Nitrospira</taxon>
    </lineage>
</organism>
<dbReference type="InterPro" id="IPR033949">
    <property type="entry name" value="CobQ_GATase1"/>
</dbReference>
<dbReference type="InterPro" id="IPR011698">
    <property type="entry name" value="GATase_3"/>
</dbReference>
<dbReference type="UniPathway" id="UPA00148"/>
<evidence type="ECO:0000313" key="7">
    <source>
        <dbReference type="EMBL" id="CBK42365.1"/>
    </source>
</evidence>
<evidence type="ECO:0000256" key="1">
    <source>
        <dbReference type="ARBA" id="ARBA00004953"/>
    </source>
</evidence>
<feature type="active site" description="Nucleophile" evidence="4">
    <location>
        <position position="340"/>
    </location>
</feature>
<dbReference type="InterPro" id="IPR002586">
    <property type="entry name" value="CobQ/CobB/MinD/ParA_Nub-bd_dom"/>
</dbReference>
<reference evidence="7 8" key="1">
    <citation type="journal article" date="2010" name="Proc. Natl. Acad. Sci. U.S.A.">
        <title>A Nitrospira metagenome illuminates the physiology and evolution of globally important nitrite-oxidizing bacteria.</title>
        <authorList>
            <person name="Lucker S."/>
            <person name="Wagner M."/>
            <person name="Maixner F."/>
            <person name="Pelletier E."/>
            <person name="Koch H."/>
            <person name="Vacherie B."/>
            <person name="Rattei T."/>
            <person name="Sinninghe Damste J."/>
            <person name="Spieck E."/>
            <person name="Le Paslier D."/>
            <person name="Daims H."/>
        </authorList>
    </citation>
    <scope>NUCLEOTIDE SEQUENCE [LARGE SCALE GENOMIC DNA]</scope>
</reference>
<dbReference type="AlphaFoldDB" id="D8PGH8"/>
<dbReference type="InterPro" id="IPR029062">
    <property type="entry name" value="Class_I_gatase-like"/>
</dbReference>
<dbReference type="CDD" id="cd05389">
    <property type="entry name" value="CobQ_N"/>
    <property type="match status" value="1"/>
</dbReference>
<dbReference type="HOGENOM" id="CLU_019250_2_2_0"/>
<accession>D8PGH8</accession>
<dbReference type="eggNOG" id="COG1492">
    <property type="taxonomic scope" value="Bacteria"/>
</dbReference>
<dbReference type="PANTHER" id="PTHR21343">
    <property type="entry name" value="DETHIOBIOTIN SYNTHETASE"/>
    <property type="match status" value="1"/>
</dbReference>
<dbReference type="OrthoDB" id="9808302at2"/>
<dbReference type="KEGG" id="nde:NIDE2659"/>
<dbReference type="GO" id="GO:0015420">
    <property type="term" value="F:ABC-type vitamin B12 transporter activity"/>
    <property type="evidence" value="ECO:0007669"/>
    <property type="project" value="UniProtKB-UniRule"/>
</dbReference>
<feature type="domain" description="CobQ/CobB/MinD/ParA nucleotide binding" evidence="5">
    <location>
        <begin position="10"/>
        <end position="237"/>
    </location>
</feature>
<dbReference type="NCBIfam" id="TIGR00313">
    <property type="entry name" value="cobQ"/>
    <property type="match status" value="1"/>
</dbReference>
<dbReference type="InterPro" id="IPR027417">
    <property type="entry name" value="P-loop_NTPase"/>
</dbReference>
<evidence type="ECO:0000259" key="5">
    <source>
        <dbReference type="Pfam" id="PF01656"/>
    </source>
</evidence>
<dbReference type="InterPro" id="IPR047045">
    <property type="entry name" value="CobQ_N"/>
</dbReference>
<comment type="function">
    <text evidence="4">Catalyzes amidations at positions B, D, E, and G on adenosylcobyrinic A,C-diamide. NH(2) groups are provided by glutamine, and one molecule of ATP is hydrogenolyzed for each amidation.</text>
</comment>
<dbReference type="Pfam" id="PF07685">
    <property type="entry name" value="GATase_3"/>
    <property type="match status" value="1"/>
</dbReference>
<dbReference type="GO" id="GO:0009236">
    <property type="term" value="P:cobalamin biosynthetic process"/>
    <property type="evidence" value="ECO:0007669"/>
    <property type="project" value="UniProtKB-UniRule"/>
</dbReference>
<evidence type="ECO:0000259" key="6">
    <source>
        <dbReference type="Pfam" id="PF07685"/>
    </source>
</evidence>
<dbReference type="InterPro" id="IPR004459">
    <property type="entry name" value="CobQ_synth"/>
</dbReference>
<evidence type="ECO:0000256" key="4">
    <source>
        <dbReference type="HAMAP-Rule" id="MF_00028"/>
    </source>
</evidence>
<dbReference type="STRING" id="330214.NIDE2659"/>
<keyword evidence="2 4" id="KW-0169">Cobalamin biosynthesis</keyword>
<dbReference type="CDD" id="cd01750">
    <property type="entry name" value="GATase1_CobQ"/>
    <property type="match status" value="1"/>
</dbReference>
<dbReference type="GO" id="GO:0016874">
    <property type="term" value="F:ligase activity"/>
    <property type="evidence" value="ECO:0007669"/>
    <property type="project" value="UniProtKB-KW"/>
</dbReference>
<dbReference type="Proteomes" id="UP000001660">
    <property type="component" value="Chromosome"/>
</dbReference>
<proteinExistence type="inferred from homology"/>
<evidence type="ECO:0000313" key="8">
    <source>
        <dbReference type="Proteomes" id="UP000001660"/>
    </source>
</evidence>
<dbReference type="NCBIfam" id="NF001989">
    <property type="entry name" value="PRK00784.1"/>
    <property type="match status" value="1"/>
</dbReference>
<feature type="active site" evidence="4">
    <location>
        <position position="456"/>
    </location>
</feature>
<dbReference type="EMBL" id="FP929003">
    <property type="protein sequence ID" value="CBK42365.1"/>
    <property type="molecule type" value="Genomic_DNA"/>
</dbReference>
<dbReference type="Gene3D" id="3.40.50.300">
    <property type="entry name" value="P-loop containing nucleotide triphosphate hydrolases"/>
    <property type="match status" value="1"/>
</dbReference>
<protein>
    <recommendedName>
        <fullName evidence="4">Cobyric acid synthase</fullName>
    </recommendedName>
</protein>
<feature type="domain" description="CobB/CobQ-like glutamine amidotransferase" evidence="6">
    <location>
        <begin position="261"/>
        <end position="461"/>
    </location>
</feature>
<comment type="pathway">
    <text evidence="1 4">Cofactor biosynthesis; adenosylcobalamin biosynthesis.</text>
</comment>
<evidence type="ECO:0000256" key="2">
    <source>
        <dbReference type="ARBA" id="ARBA00022573"/>
    </source>
</evidence>
<dbReference type="SUPFAM" id="SSF52317">
    <property type="entry name" value="Class I glutamine amidotransferase-like"/>
    <property type="match status" value="1"/>
</dbReference>
<dbReference type="Pfam" id="PF01656">
    <property type="entry name" value="CbiA"/>
    <property type="match status" value="1"/>
</dbReference>
<dbReference type="PANTHER" id="PTHR21343:SF1">
    <property type="entry name" value="COBYRIC ACID SYNTHASE"/>
    <property type="match status" value="1"/>
</dbReference>
<keyword evidence="8" id="KW-1185">Reference proteome</keyword>
<dbReference type="Gene3D" id="3.40.50.880">
    <property type="match status" value="1"/>
</dbReference>
<dbReference type="PROSITE" id="PS51274">
    <property type="entry name" value="GATASE_COBBQ"/>
    <property type="match status" value="1"/>
</dbReference>
<evidence type="ECO:0000256" key="3">
    <source>
        <dbReference type="ARBA" id="ARBA00022962"/>
    </source>
</evidence>
<keyword evidence="7" id="KW-0436">Ligase</keyword>
<dbReference type="HAMAP" id="MF_00028">
    <property type="entry name" value="CobQ"/>
    <property type="match status" value="1"/>
</dbReference>
<dbReference type="SUPFAM" id="SSF52540">
    <property type="entry name" value="P-loop containing nucleoside triphosphate hydrolases"/>
    <property type="match status" value="1"/>
</dbReference>